<sequence>SSDLTAAQAEIQSLQSDLSAKESDLEAAKGKLEQGKVRIEILNAIFIPAITGELDRMTEAEAMNYFLEWRDKVKAVEDPTLTVKFQAVIDTGSDEATMDLFVYLLESIPEALE</sequence>
<gene>
    <name evidence="2" type="ORF">S12H4_24817</name>
</gene>
<organism evidence="2">
    <name type="scientific">marine sediment metagenome</name>
    <dbReference type="NCBI Taxonomy" id="412755"/>
    <lineage>
        <taxon>unclassified sequences</taxon>
        <taxon>metagenomes</taxon>
        <taxon>ecological metagenomes</taxon>
    </lineage>
</organism>
<dbReference type="EMBL" id="BARW01013615">
    <property type="protein sequence ID" value="GAI81809.1"/>
    <property type="molecule type" value="Genomic_DNA"/>
</dbReference>
<comment type="caution">
    <text evidence="2">The sequence shown here is derived from an EMBL/GenBank/DDBJ whole genome shotgun (WGS) entry which is preliminary data.</text>
</comment>
<accession>X1TP30</accession>
<proteinExistence type="predicted"/>
<feature type="non-terminal residue" evidence="2">
    <location>
        <position position="1"/>
    </location>
</feature>
<protein>
    <submittedName>
        <fullName evidence="2">Uncharacterized protein</fullName>
    </submittedName>
</protein>
<feature type="coiled-coil region" evidence="1">
    <location>
        <begin position="4"/>
        <end position="31"/>
    </location>
</feature>
<name>X1TP30_9ZZZZ</name>
<evidence type="ECO:0000313" key="2">
    <source>
        <dbReference type="EMBL" id="GAI81809.1"/>
    </source>
</evidence>
<reference evidence="2" key="1">
    <citation type="journal article" date="2014" name="Front. Microbiol.">
        <title>High frequency of phylogenetically diverse reductive dehalogenase-homologous genes in deep subseafloor sedimentary metagenomes.</title>
        <authorList>
            <person name="Kawai M."/>
            <person name="Futagami T."/>
            <person name="Toyoda A."/>
            <person name="Takaki Y."/>
            <person name="Nishi S."/>
            <person name="Hori S."/>
            <person name="Arai W."/>
            <person name="Tsubouchi T."/>
            <person name="Morono Y."/>
            <person name="Uchiyama I."/>
            <person name="Ito T."/>
            <person name="Fujiyama A."/>
            <person name="Inagaki F."/>
            <person name="Takami H."/>
        </authorList>
    </citation>
    <scope>NUCLEOTIDE SEQUENCE</scope>
    <source>
        <strain evidence="2">Expedition CK06-06</strain>
    </source>
</reference>
<dbReference type="AlphaFoldDB" id="X1TP30"/>
<evidence type="ECO:0000256" key="1">
    <source>
        <dbReference type="SAM" id="Coils"/>
    </source>
</evidence>
<keyword evidence="1" id="KW-0175">Coiled coil</keyword>